<dbReference type="InterPro" id="IPR036047">
    <property type="entry name" value="F-box-like_dom_sf"/>
</dbReference>
<accession>A0A8H5X064</accession>
<sequence length="313" mass="36464">MDQRPNNAFPSTNPVIAIPRLDSLLSNLTLADLLYLRSRIDGLIANVPRLDDFPVEIIRNILSNLDYDTYLSCTRTSKGWRNIWTHKDVWIDVLNHFFPGLRELYPNETSYNLYSNARLLHLKWRQPYCDYTWKPWSSITPEGSPQTVAYPFLYNKSKFVWQQGPYTFNVGNFVTGQWQQFIPPGAVMRGDRHQAAAVSDQLLILYMVAREIGTVFVAHLATGAWRRLRLPNRLHHAYADSETVTFVLHTGKVLQFTWASNLLELDLTSVDRNHRDRYCMFRGIPKILTHPTNDGIIYVVWAYSHKFKSQFIR</sequence>
<dbReference type="InterPro" id="IPR001810">
    <property type="entry name" value="F-box_dom"/>
</dbReference>
<gene>
    <name evidence="2" type="ORF">FHETE_2119</name>
</gene>
<organism evidence="2 3">
    <name type="scientific">Fusarium heterosporum</name>
    <dbReference type="NCBI Taxonomy" id="42747"/>
    <lineage>
        <taxon>Eukaryota</taxon>
        <taxon>Fungi</taxon>
        <taxon>Dikarya</taxon>
        <taxon>Ascomycota</taxon>
        <taxon>Pezizomycotina</taxon>
        <taxon>Sordariomycetes</taxon>
        <taxon>Hypocreomycetidae</taxon>
        <taxon>Hypocreales</taxon>
        <taxon>Nectriaceae</taxon>
        <taxon>Fusarium</taxon>
        <taxon>Fusarium heterosporum species complex</taxon>
    </lineage>
</organism>
<comment type="caution">
    <text evidence="2">The sequence shown here is derived from an EMBL/GenBank/DDBJ whole genome shotgun (WGS) entry which is preliminary data.</text>
</comment>
<dbReference type="OrthoDB" id="1918685at2759"/>
<dbReference type="EMBL" id="JAAGWQ010000032">
    <property type="protein sequence ID" value="KAF5676623.1"/>
    <property type="molecule type" value="Genomic_DNA"/>
</dbReference>
<dbReference type="Proteomes" id="UP000567885">
    <property type="component" value="Unassembled WGS sequence"/>
</dbReference>
<evidence type="ECO:0000259" key="1">
    <source>
        <dbReference type="PROSITE" id="PS50181"/>
    </source>
</evidence>
<keyword evidence="3" id="KW-1185">Reference proteome</keyword>
<dbReference type="AlphaFoldDB" id="A0A8H5X064"/>
<feature type="domain" description="F-box" evidence="1">
    <location>
        <begin position="47"/>
        <end position="93"/>
    </location>
</feature>
<evidence type="ECO:0000313" key="3">
    <source>
        <dbReference type="Proteomes" id="UP000567885"/>
    </source>
</evidence>
<dbReference type="Gene3D" id="1.20.1280.50">
    <property type="match status" value="1"/>
</dbReference>
<name>A0A8H5X064_FUSHE</name>
<evidence type="ECO:0000313" key="2">
    <source>
        <dbReference type="EMBL" id="KAF5676623.1"/>
    </source>
</evidence>
<proteinExistence type="predicted"/>
<protein>
    <recommendedName>
        <fullName evidence="1">F-box domain-containing protein</fullName>
    </recommendedName>
</protein>
<dbReference type="PROSITE" id="PS50181">
    <property type="entry name" value="FBOX"/>
    <property type="match status" value="1"/>
</dbReference>
<reference evidence="2 3" key="1">
    <citation type="submission" date="2020-05" db="EMBL/GenBank/DDBJ databases">
        <title>Identification and distribution of gene clusters putatively required for synthesis of sphingolipid metabolism inhibitors in phylogenetically diverse species of the filamentous fungus Fusarium.</title>
        <authorList>
            <person name="Kim H.-S."/>
            <person name="Busman M."/>
            <person name="Brown D.W."/>
            <person name="Divon H."/>
            <person name="Uhlig S."/>
            <person name="Proctor R.H."/>
        </authorList>
    </citation>
    <scope>NUCLEOTIDE SEQUENCE [LARGE SCALE GENOMIC DNA]</scope>
    <source>
        <strain evidence="2 3">NRRL 20693</strain>
    </source>
</reference>
<dbReference type="SMART" id="SM00256">
    <property type="entry name" value="FBOX"/>
    <property type="match status" value="1"/>
</dbReference>
<dbReference type="Pfam" id="PF00646">
    <property type="entry name" value="F-box"/>
    <property type="match status" value="1"/>
</dbReference>
<dbReference type="SUPFAM" id="SSF81383">
    <property type="entry name" value="F-box domain"/>
    <property type="match status" value="1"/>
</dbReference>
<dbReference type="CDD" id="cd09917">
    <property type="entry name" value="F-box_SF"/>
    <property type="match status" value="1"/>
</dbReference>